<dbReference type="WBParaSite" id="Smp_301530.2">
    <property type="protein sequence ID" value="Smp_301530.2"/>
    <property type="gene ID" value="Smp_301530"/>
</dbReference>
<evidence type="ECO:0000256" key="1">
    <source>
        <dbReference type="SAM" id="MobiDB-lite"/>
    </source>
</evidence>
<protein>
    <submittedName>
        <fullName evidence="3">E3 ubiquitin-protein ligase</fullName>
    </submittedName>
</protein>
<dbReference type="Proteomes" id="UP000008854">
    <property type="component" value="Unassembled WGS sequence"/>
</dbReference>
<proteinExistence type="predicted"/>
<evidence type="ECO:0000313" key="3">
    <source>
        <dbReference type="WBParaSite" id="Smp_301530.2"/>
    </source>
</evidence>
<sequence length="163" mass="17710">MLSDHPPICSSNRLPPWILCIELHRMYETNGTIKESNSPVSHPTSPSITGTNSKSGRKSSLSSTSSGYSAITSFSLTTGTCSSLPHFLPLGITPLATNQSQPVEVINNDDEDMDSHNHSLLRDLKSAEGPFKHHTNIQHSNTYLPTVVAMNTSNIKAVTPERL</sequence>
<reference evidence="3" key="2">
    <citation type="submission" date="2019-11" db="UniProtKB">
        <authorList>
            <consortium name="WormBaseParasite"/>
        </authorList>
    </citation>
    <scope>IDENTIFICATION</scope>
    <source>
        <strain evidence="3">Puerto Rican</strain>
    </source>
</reference>
<accession>A0A5K4F513</accession>
<keyword evidence="2" id="KW-1185">Reference proteome</keyword>
<organism evidence="2 3">
    <name type="scientific">Schistosoma mansoni</name>
    <name type="common">Blood fluke</name>
    <dbReference type="NCBI Taxonomy" id="6183"/>
    <lineage>
        <taxon>Eukaryota</taxon>
        <taxon>Metazoa</taxon>
        <taxon>Spiralia</taxon>
        <taxon>Lophotrochozoa</taxon>
        <taxon>Platyhelminthes</taxon>
        <taxon>Trematoda</taxon>
        <taxon>Digenea</taxon>
        <taxon>Strigeidida</taxon>
        <taxon>Schistosomatoidea</taxon>
        <taxon>Schistosomatidae</taxon>
        <taxon>Schistosoma</taxon>
    </lineage>
</organism>
<dbReference type="InParanoid" id="A0A5K4F513"/>
<feature type="region of interest" description="Disordered" evidence="1">
    <location>
        <begin position="33"/>
        <end position="66"/>
    </location>
</feature>
<feature type="compositionally biased region" description="Polar residues" evidence="1">
    <location>
        <begin position="33"/>
        <end position="52"/>
    </location>
</feature>
<evidence type="ECO:0000313" key="2">
    <source>
        <dbReference type="Proteomes" id="UP000008854"/>
    </source>
</evidence>
<reference evidence="2" key="1">
    <citation type="journal article" date="2012" name="PLoS Negl. Trop. Dis.">
        <title>A systematically improved high quality genome and transcriptome of the human blood fluke Schistosoma mansoni.</title>
        <authorList>
            <person name="Protasio A.V."/>
            <person name="Tsai I.J."/>
            <person name="Babbage A."/>
            <person name="Nichol S."/>
            <person name="Hunt M."/>
            <person name="Aslett M.A."/>
            <person name="De Silva N."/>
            <person name="Velarde G.S."/>
            <person name="Anderson T.J."/>
            <person name="Clark R.C."/>
            <person name="Davidson C."/>
            <person name="Dillon G.P."/>
            <person name="Holroyd N.E."/>
            <person name="LoVerde P.T."/>
            <person name="Lloyd C."/>
            <person name="McQuillan J."/>
            <person name="Oliveira G."/>
            <person name="Otto T.D."/>
            <person name="Parker-Manuel S.J."/>
            <person name="Quail M.A."/>
            <person name="Wilson R.A."/>
            <person name="Zerlotini A."/>
            <person name="Dunne D.W."/>
            <person name="Berriman M."/>
        </authorList>
    </citation>
    <scope>NUCLEOTIDE SEQUENCE [LARGE SCALE GENOMIC DNA]</scope>
    <source>
        <strain evidence="2">Puerto Rican</strain>
    </source>
</reference>
<name>A0A5K4F513_SCHMA</name>
<dbReference type="AlphaFoldDB" id="A0A5K4F513"/>
<dbReference type="ExpressionAtlas" id="A0A5K4F513">
    <property type="expression patterns" value="baseline"/>
</dbReference>